<name>E5AUB0_MYCRK</name>
<dbReference type="RefSeq" id="WP_013428545.1">
    <property type="nucleotide sequence ID" value="NC_014718.1"/>
</dbReference>
<dbReference type="KEGG" id="brh:RBRH_00606"/>
<dbReference type="EC" id="1.3.1.9" evidence="2"/>
<geneLocation type="plasmid" evidence="2 3">
    <name>pBRH01</name>
</geneLocation>
<evidence type="ECO:0000313" key="3">
    <source>
        <dbReference type="Proteomes" id="UP000007437"/>
    </source>
</evidence>
<evidence type="ECO:0000313" key="2">
    <source>
        <dbReference type="EMBL" id="CBW76684.1"/>
    </source>
</evidence>
<dbReference type="AlphaFoldDB" id="E5AUB0"/>
<dbReference type="Proteomes" id="UP000007437">
    <property type="component" value="Plasmid pBRH01"/>
</dbReference>
<dbReference type="GO" id="GO:0004318">
    <property type="term" value="F:enoyl-[acyl-carrier-protein] reductase (NADH) activity"/>
    <property type="evidence" value="ECO:0007669"/>
    <property type="project" value="UniProtKB-EC"/>
</dbReference>
<proteinExistence type="predicted"/>
<dbReference type="eggNOG" id="COG2070">
    <property type="taxonomic scope" value="Bacteria"/>
</dbReference>
<organism evidence="2 3">
    <name type="scientific">Mycetohabitans rhizoxinica (strain DSM 19002 / CIP 109453 / HKI 454)</name>
    <name type="common">Paraburkholderia rhizoxinica</name>
    <dbReference type="NCBI Taxonomy" id="882378"/>
    <lineage>
        <taxon>Bacteria</taxon>
        <taxon>Pseudomonadati</taxon>
        <taxon>Pseudomonadota</taxon>
        <taxon>Betaproteobacteria</taxon>
        <taxon>Burkholderiales</taxon>
        <taxon>Burkholderiaceae</taxon>
        <taxon>Mycetohabitans</taxon>
    </lineage>
</organism>
<keyword evidence="2" id="KW-0560">Oxidoreductase</keyword>
<sequence length="137" mass="15157">MRAGARVASQTAVELVEPALRQWVTDIRQDEARWCAMLTHAIISLDATPTSRTGAFYGKAMAIRNIGERLAFLNRGQRWVMRRLCALLPTVRDARLRSDLQAMLAAHQRNVLRVDARAGTAADEPGMPAPQRPAAPQ</sequence>
<dbReference type="InterPro" id="IPR046273">
    <property type="entry name" value="DUF6306"/>
</dbReference>
<dbReference type="Pfam" id="PF19825">
    <property type="entry name" value="DUF6306"/>
    <property type="match status" value="1"/>
</dbReference>
<reference evidence="2 3" key="1">
    <citation type="journal article" date="2011" name="J. Bacteriol.">
        <title>Complete genome sequence of Burkholderia rhizoxinica, an endosymbiont of Rhizopus microsporus.</title>
        <authorList>
            <person name="Lackner G."/>
            <person name="Moebius N."/>
            <person name="Partida-Martinez L."/>
            <person name="Hertweck C."/>
        </authorList>
    </citation>
    <scope>NUCLEOTIDE SEQUENCE [LARGE SCALE GENOMIC DNA]</scope>
    <source>
        <strain evidence="3">DSM 19002 / CIP 109453 / HKI 454</strain>
        <plasmid evidence="2 3">pBRH01</plasmid>
    </source>
</reference>
<dbReference type="EMBL" id="FR687360">
    <property type="protein sequence ID" value="CBW76684.1"/>
    <property type="molecule type" value="Genomic_DNA"/>
</dbReference>
<keyword evidence="2" id="KW-0614">Plasmid</keyword>
<dbReference type="OrthoDB" id="9778912at2"/>
<dbReference type="HOGENOM" id="CLU_134987_0_0_4"/>
<accession>E5AUB0</accession>
<gene>
    <name evidence="2" type="ordered locus">RBRH_00606</name>
</gene>
<evidence type="ECO:0000259" key="1">
    <source>
        <dbReference type="Pfam" id="PF19825"/>
    </source>
</evidence>
<feature type="domain" description="DUF6306" evidence="1">
    <location>
        <begin position="2"/>
        <end position="114"/>
    </location>
</feature>
<protein>
    <submittedName>
        <fullName evidence="2">ENOYL-[ACYL-CARRIER-PROTEIN] REDUCTASE (FabL) (NADPH)</fullName>
        <ecNumber evidence="2">1.3.1.9</ecNumber>
    </submittedName>
</protein>